<dbReference type="GO" id="GO:0071014">
    <property type="term" value="C:post-mRNA release spliceosomal complex"/>
    <property type="evidence" value="ECO:0007669"/>
    <property type="project" value="TreeGrafter"/>
</dbReference>
<dbReference type="Pfam" id="PF23233">
    <property type="entry name" value="HAT_Syf1_CNRKL1_N"/>
    <property type="match status" value="1"/>
</dbReference>
<dbReference type="Proteomes" id="UP000501346">
    <property type="component" value="Chromosome SeII-SeIV"/>
</dbReference>
<dbReference type="InterPro" id="IPR055433">
    <property type="entry name" value="HAT_Syf1-like_N"/>
</dbReference>
<dbReference type="EMBL" id="CP048999">
    <property type="protein sequence ID" value="QID83734.1"/>
    <property type="molecule type" value="Genomic_DNA"/>
</dbReference>
<dbReference type="PANTHER" id="PTHR11246:SF5">
    <property type="entry name" value="PRE-MRNA-SPLICING FACTOR SYF1"/>
    <property type="match status" value="1"/>
</dbReference>
<evidence type="ECO:0000256" key="1">
    <source>
        <dbReference type="ARBA" id="ARBA00004123"/>
    </source>
</evidence>
<dbReference type="SUPFAM" id="SSF48452">
    <property type="entry name" value="TPR-like"/>
    <property type="match status" value="2"/>
</dbReference>
<dbReference type="InterPro" id="IPR011990">
    <property type="entry name" value="TPR-like_helical_dom_sf"/>
</dbReference>
<reference evidence="13 14" key="1">
    <citation type="journal article" date="2019" name="BMC Genomics">
        <title>Chromosome level assembly and comparative genome analysis confirm lager-brewing yeasts originated from a single hybridization.</title>
        <authorList>
            <person name="Salazar A.N."/>
            <person name="Gorter de Vries A.R."/>
            <person name="van den Broek M."/>
            <person name="Brouwers N."/>
            <person name="de la Torre Cortes P."/>
            <person name="Kuijpers N.G.A."/>
            <person name="Daran J.G."/>
            <person name="Abeel T."/>
        </authorList>
    </citation>
    <scope>NUCLEOTIDE SEQUENCE [LARGE SCALE GENOMIC DNA]</scope>
    <source>
        <strain evidence="13 14">CBS 1483</strain>
    </source>
</reference>
<keyword evidence="7" id="KW-0539">Nucleus</keyword>
<evidence type="ECO:0000256" key="9">
    <source>
        <dbReference type="SAM" id="MobiDB-lite"/>
    </source>
</evidence>
<comment type="subcellular location">
    <subcellularLocation>
        <location evidence="1">Nucleus</location>
    </subcellularLocation>
</comment>
<evidence type="ECO:0000313" key="13">
    <source>
        <dbReference type="EMBL" id="QID83734.1"/>
    </source>
</evidence>
<evidence type="ECO:0000256" key="7">
    <source>
        <dbReference type="ARBA" id="ARBA00023242"/>
    </source>
</evidence>
<sequence length="861" mass="100029">MPYAHPHAVKESMNGIDENIKNDEDVAFEYEIQKTPQSVLTWKRYLQYWENNGRTDDQIRWLYERFCSQFSTDTSIWEEYIRWESTRKVIGASRILSLFQRCLKECVQDCDKICLSYLELAIEQCDLTTIRDAMNLSLIRVDTKMHSKVWEPVLRFITEKFLLLTQLDSTQEEDEENVDEAELINILLTKGFTKIGFISEEIVESKSIGDVWSAQILERYLRVTPQQKQHEVLMTLAKTRDNSTVNSVYKKYLIKDRDSGKYFPNPKLTFSLNFNYLVTLEKLGLDEQYEEFMNQMKVLYAENWVFLTLSLARHYTSRGRLDQCEDLLQKSLQETMKYTDFDRVYSFYLLFEQQCSQIILEELKDNSPKSFNREEWVAKLQRHMATFESLVNSHDIYLNDLALRQDPHVVETWMKRVALQETPAAKCNVYAEAVLKIDPLKVNTPGSFGKLWRLYGDLYWDKKATSTARELWAQALKVPFPFVQDLEEIYLNWAEKELDNEGIERTICILEDALKIPKIPDILIEKFNSGRRRVPAQTVIFNSLRIWSKYIDYLEAYCPKGATSSSKQFNKTKAAYNNVVDLRLITPAMVENFAMFLQSHQEVVDSFQVYEKTIPLFPPEIQYYLWIEYLEVATSPQLSSLSPEHIRFLFEEALNSLCSHGIDCKTIFIAYSTFEERQSSLVRKSIEVLHRGAVSDAVSMNTHLESRLQLWKMCISKAVSTMGPSVARDLYQECIKVLPNSKAVEYVINFSDLEASLGEIVRAREILVYGAELLPPSRNTELWNRFEIFELKHGDKETYKDMLKLKKLLDSGMVIDSESVSQAKGNINFVAAATTHGPNSRGTVEQGNSQPVNPDEIELDI</sequence>
<dbReference type="AlphaFoldDB" id="A0A6C1E5C2"/>
<dbReference type="InterPro" id="IPR055430">
    <property type="entry name" value="HAT_Syf1_CNRKL1_C"/>
</dbReference>
<feature type="domain" description="Pre-mRNA-splicing factor SYF1 central HAT repeats" evidence="10">
    <location>
        <begin position="307"/>
        <end position="436"/>
    </location>
</feature>
<keyword evidence="3" id="KW-0507">mRNA processing</keyword>
<dbReference type="PANTHER" id="PTHR11246">
    <property type="entry name" value="PRE-MRNA SPLICING FACTOR"/>
    <property type="match status" value="1"/>
</dbReference>
<evidence type="ECO:0000256" key="5">
    <source>
        <dbReference type="ARBA" id="ARBA00022737"/>
    </source>
</evidence>
<dbReference type="GO" id="GO:0000974">
    <property type="term" value="C:Prp19 complex"/>
    <property type="evidence" value="ECO:0007669"/>
    <property type="project" value="TreeGrafter"/>
</dbReference>
<organism evidence="13 14">
    <name type="scientific">Saccharomyces pastorianus</name>
    <name type="common">Lager yeast</name>
    <name type="synonym">Saccharomyces cerevisiae x Saccharomyces eubayanus</name>
    <dbReference type="NCBI Taxonomy" id="27292"/>
    <lineage>
        <taxon>Eukaryota</taxon>
        <taxon>Fungi</taxon>
        <taxon>Dikarya</taxon>
        <taxon>Ascomycota</taxon>
        <taxon>Saccharomycotina</taxon>
        <taxon>Saccharomycetes</taxon>
        <taxon>Saccharomycetales</taxon>
        <taxon>Saccharomycetaceae</taxon>
        <taxon>Saccharomyces</taxon>
    </lineage>
</organism>
<dbReference type="GO" id="GO:0071007">
    <property type="term" value="C:U2-type catalytic step 2 spliceosome"/>
    <property type="evidence" value="ECO:0007669"/>
    <property type="project" value="TreeGrafter"/>
</dbReference>
<evidence type="ECO:0000313" key="14">
    <source>
        <dbReference type="Proteomes" id="UP000501346"/>
    </source>
</evidence>
<evidence type="ECO:0000256" key="2">
    <source>
        <dbReference type="ARBA" id="ARBA00008644"/>
    </source>
</evidence>
<evidence type="ECO:0000256" key="4">
    <source>
        <dbReference type="ARBA" id="ARBA00022728"/>
    </source>
</evidence>
<comment type="similarity">
    <text evidence="2">Belongs to the crooked-neck family.</text>
</comment>
<dbReference type="Gene3D" id="1.25.40.10">
    <property type="entry name" value="Tetratricopeptide repeat domain"/>
    <property type="match status" value="3"/>
</dbReference>
<keyword evidence="4" id="KW-0747">Spliceosome</keyword>
<keyword evidence="5" id="KW-0677">Repeat</keyword>
<evidence type="ECO:0000256" key="8">
    <source>
        <dbReference type="ARBA" id="ARBA00039472"/>
    </source>
</evidence>
<dbReference type="Pfam" id="PF23231">
    <property type="entry name" value="HAT_Syf1_CNRKL1_C"/>
    <property type="match status" value="1"/>
</dbReference>
<dbReference type="OrthoDB" id="10067343at2759"/>
<evidence type="ECO:0000256" key="3">
    <source>
        <dbReference type="ARBA" id="ARBA00022664"/>
    </source>
</evidence>
<keyword evidence="14" id="KW-1185">Reference proteome</keyword>
<feature type="domain" description="Pre-mRNA-splicing factor Syf1/CRNKL1-like C-terminal HAT-repeats" evidence="11">
    <location>
        <begin position="446"/>
        <end position="822"/>
    </location>
</feature>
<dbReference type="InterPro" id="IPR056350">
    <property type="entry name" value="HAT_Syf1_central"/>
</dbReference>
<feature type="compositionally biased region" description="Polar residues" evidence="9">
    <location>
        <begin position="837"/>
        <end position="852"/>
    </location>
</feature>
<name>A0A6C1E5C2_SACPS</name>
<evidence type="ECO:0000259" key="12">
    <source>
        <dbReference type="Pfam" id="PF23233"/>
    </source>
</evidence>
<keyword evidence="6" id="KW-0508">mRNA splicing</keyword>
<dbReference type="InterPro" id="IPR003107">
    <property type="entry name" value="HAT"/>
</dbReference>
<dbReference type="Pfam" id="PF23220">
    <property type="entry name" value="HAT_Syf1_M"/>
    <property type="match status" value="1"/>
</dbReference>
<feature type="domain" description="Pre-mRNA-splicing factor Syf1-like N-terminal HAT-repeats" evidence="12">
    <location>
        <begin position="24"/>
        <end position="160"/>
    </location>
</feature>
<feature type="region of interest" description="Disordered" evidence="9">
    <location>
        <begin position="837"/>
        <end position="861"/>
    </location>
</feature>
<gene>
    <name evidence="13" type="primary">SYF1_2</name>
    <name evidence="13" type="ORF">GRS66_006210</name>
</gene>
<accession>A0A6C1E5C2</accession>
<protein>
    <recommendedName>
        <fullName evidence="8">Pre-mRNA-splicing factor SYF1</fullName>
    </recommendedName>
</protein>
<evidence type="ECO:0000259" key="10">
    <source>
        <dbReference type="Pfam" id="PF23220"/>
    </source>
</evidence>
<proteinExistence type="inferred from homology"/>
<dbReference type="InterPro" id="IPR045075">
    <property type="entry name" value="Syf1-like"/>
</dbReference>
<dbReference type="GO" id="GO:0000349">
    <property type="term" value="P:generation of catalytic spliceosome for first transesterification step"/>
    <property type="evidence" value="ECO:0007669"/>
    <property type="project" value="TreeGrafter"/>
</dbReference>
<dbReference type="SMART" id="SM00386">
    <property type="entry name" value="HAT"/>
    <property type="match status" value="9"/>
</dbReference>
<evidence type="ECO:0000256" key="6">
    <source>
        <dbReference type="ARBA" id="ARBA00023187"/>
    </source>
</evidence>
<evidence type="ECO:0000259" key="11">
    <source>
        <dbReference type="Pfam" id="PF23231"/>
    </source>
</evidence>